<dbReference type="InterPro" id="IPR027477">
    <property type="entry name" value="Succ_DH/fumarate_Rdtase_cat_sf"/>
</dbReference>
<keyword evidence="2" id="KW-0560">Oxidoreductase</keyword>
<dbReference type="EMBL" id="BAAAZP010000099">
    <property type="protein sequence ID" value="GAA3683201.1"/>
    <property type="molecule type" value="Genomic_DNA"/>
</dbReference>
<evidence type="ECO:0000259" key="4">
    <source>
        <dbReference type="Pfam" id="PF02910"/>
    </source>
</evidence>
<dbReference type="InterPro" id="IPR037099">
    <property type="entry name" value="Fum_R/Succ_DH_flav-like_C_sf"/>
</dbReference>
<sequence length="640" mass="71034">MKYTEGPELRDTKAPEGPVQERWEKRKFGAKLVNPANKRKLHVIVVGTGLAGGSAAATLGELGYNVTSFCYQDSPRRAHSIAAQGGINAAKNYRGDGDSIYRLFYDTVKGGDFRARESNVYRLAQVSVNIIDQAVAQGVPFAREYGGLLDTRSFGGAQVSRTFYARGQTGQQLLLGAYQALERQIAAGTVTMHTRHEMLDLIVADGRARGIIVRDMVTGEIERHLADAVVLATGGYGNVFFLSTNAKGCNTTAIWRAHERGAYFANPCYTQIHPTCIPVSGEYQSKLTLMSESLRNDGRVWVPLRKDDERAPGDIPEEERDYYLERIYPAFGNLVPRDIASRAAKNVCDEGRGVGPGGLGVYLDFRDAINRLGRDAVEKKYGNLFEMYERITGENPYDVPMRIYPAVHYTMGGLWVDYDLQSTIPGLFVIGEANFSDHGANRLGASALMQGLADGYFVLPTTLGDYLAAGPFGEVDEEAVAEAEIKVRTRIDRLLAVNGTRTPDSFHRELGKLMWDYCGMERTEESLRKALERIPELRAEFWQNVKVSGAAEELNQVLEKAGRVADFFDLAELMCLDALVRTESCGGHFRAESQDADGEALRDDEHFAHVSAWEHAEDGPVLHKEALEYEYVKMTQRSYK</sequence>
<dbReference type="Proteomes" id="UP001500902">
    <property type="component" value="Unassembled WGS sequence"/>
</dbReference>
<name>A0ABP7C9W5_9ACTN</name>
<dbReference type="InterPro" id="IPR015939">
    <property type="entry name" value="Fum_Rdtase/Succ_DH_flav-like_C"/>
</dbReference>
<evidence type="ECO:0000256" key="2">
    <source>
        <dbReference type="ARBA" id="ARBA00023002"/>
    </source>
</evidence>
<dbReference type="NCBIfam" id="NF005749">
    <property type="entry name" value="PRK07573.1"/>
    <property type="match status" value="1"/>
</dbReference>
<organism evidence="5 6">
    <name type="scientific">Nonomuraea antimicrobica</name>
    <dbReference type="NCBI Taxonomy" id="561173"/>
    <lineage>
        <taxon>Bacteria</taxon>
        <taxon>Bacillati</taxon>
        <taxon>Actinomycetota</taxon>
        <taxon>Actinomycetes</taxon>
        <taxon>Streptosporangiales</taxon>
        <taxon>Streptosporangiaceae</taxon>
        <taxon>Nonomuraea</taxon>
    </lineage>
</organism>
<dbReference type="SUPFAM" id="SSF46977">
    <property type="entry name" value="Succinate dehydrogenase/fumarate reductase flavoprotein C-terminal domain"/>
    <property type="match status" value="1"/>
</dbReference>
<dbReference type="NCBIfam" id="TIGR01811">
    <property type="entry name" value="sdhA_Bsu"/>
    <property type="match status" value="1"/>
</dbReference>
<dbReference type="PANTHER" id="PTHR11632:SF53">
    <property type="entry name" value="SUCCINATE DEHYDROGENASE FLAVOPROTEIN SUBUNIT"/>
    <property type="match status" value="1"/>
</dbReference>
<protein>
    <submittedName>
        <fullName evidence="5">Fumarate reductase/succinate dehydrogenase flavoprotein subunit</fullName>
    </submittedName>
</protein>
<evidence type="ECO:0000256" key="1">
    <source>
        <dbReference type="ARBA" id="ARBA00022630"/>
    </source>
</evidence>
<accession>A0ABP7C9W5</accession>
<keyword evidence="6" id="KW-1185">Reference proteome</keyword>
<proteinExistence type="predicted"/>
<dbReference type="InterPro" id="IPR003953">
    <property type="entry name" value="FAD-dep_OxRdtase_2_FAD-bd"/>
</dbReference>
<dbReference type="SUPFAM" id="SSF51905">
    <property type="entry name" value="FAD/NAD(P)-binding domain"/>
    <property type="match status" value="1"/>
</dbReference>
<dbReference type="RefSeq" id="WP_344884024.1">
    <property type="nucleotide sequence ID" value="NZ_BAAAZP010000099.1"/>
</dbReference>
<reference evidence="6" key="1">
    <citation type="journal article" date="2019" name="Int. J. Syst. Evol. Microbiol.">
        <title>The Global Catalogue of Microorganisms (GCM) 10K type strain sequencing project: providing services to taxonomists for standard genome sequencing and annotation.</title>
        <authorList>
            <consortium name="The Broad Institute Genomics Platform"/>
            <consortium name="The Broad Institute Genome Sequencing Center for Infectious Disease"/>
            <person name="Wu L."/>
            <person name="Ma J."/>
        </authorList>
    </citation>
    <scope>NUCLEOTIDE SEQUENCE [LARGE SCALE GENOMIC DNA]</scope>
    <source>
        <strain evidence="6">JCM 16904</strain>
    </source>
</reference>
<dbReference type="SUPFAM" id="SSF56425">
    <property type="entry name" value="Succinate dehydrogenase/fumarate reductase flavoprotein, catalytic domain"/>
    <property type="match status" value="1"/>
</dbReference>
<keyword evidence="1" id="KW-0285">Flavoprotein</keyword>
<comment type="caution">
    <text evidence="5">The sequence shown here is derived from an EMBL/GenBank/DDBJ whole genome shotgun (WGS) entry which is preliminary data.</text>
</comment>
<gene>
    <name evidence="5" type="ORF">GCM10022224_054650</name>
</gene>
<evidence type="ECO:0000259" key="3">
    <source>
        <dbReference type="Pfam" id="PF00890"/>
    </source>
</evidence>
<dbReference type="Pfam" id="PF02910">
    <property type="entry name" value="Succ_DH_flav_C"/>
    <property type="match status" value="1"/>
</dbReference>
<feature type="domain" description="FAD-dependent oxidoreductase 2 FAD-binding" evidence="3">
    <location>
        <begin position="42"/>
        <end position="448"/>
    </location>
</feature>
<dbReference type="InterPro" id="IPR030664">
    <property type="entry name" value="SdhA/FrdA/AprA"/>
</dbReference>
<dbReference type="Pfam" id="PF00890">
    <property type="entry name" value="FAD_binding_2"/>
    <property type="match status" value="1"/>
</dbReference>
<dbReference type="Gene3D" id="3.90.700.10">
    <property type="entry name" value="Succinate dehydrogenase/fumarate reductase flavoprotein, catalytic domain"/>
    <property type="match status" value="1"/>
</dbReference>
<dbReference type="PRINTS" id="PR00368">
    <property type="entry name" value="FADPNR"/>
</dbReference>
<evidence type="ECO:0000313" key="5">
    <source>
        <dbReference type="EMBL" id="GAA3683201.1"/>
    </source>
</evidence>
<dbReference type="InterPro" id="IPR011280">
    <property type="entry name" value="Succ_DH/Fum_Rdt_flav_su"/>
</dbReference>
<dbReference type="Gene3D" id="3.50.50.60">
    <property type="entry name" value="FAD/NAD(P)-binding domain"/>
    <property type="match status" value="1"/>
</dbReference>
<evidence type="ECO:0000313" key="6">
    <source>
        <dbReference type="Proteomes" id="UP001500902"/>
    </source>
</evidence>
<feature type="domain" description="Fumarate reductase/succinate dehydrogenase flavoprotein-like C-terminal" evidence="4">
    <location>
        <begin position="507"/>
        <end position="639"/>
    </location>
</feature>
<dbReference type="InterPro" id="IPR036188">
    <property type="entry name" value="FAD/NAD-bd_sf"/>
</dbReference>
<dbReference type="PANTHER" id="PTHR11632">
    <property type="entry name" value="SUCCINATE DEHYDROGENASE 2 FLAVOPROTEIN SUBUNIT"/>
    <property type="match status" value="1"/>
</dbReference>
<dbReference type="Gene3D" id="1.20.58.100">
    <property type="entry name" value="Fumarate reductase/succinate dehydrogenase flavoprotein-like, C-terminal domain"/>
    <property type="match status" value="1"/>
</dbReference>